<evidence type="ECO:0000313" key="3">
    <source>
        <dbReference type="Proteomes" id="UP000494106"/>
    </source>
</evidence>
<feature type="region of interest" description="Disordered" evidence="1">
    <location>
        <begin position="1"/>
        <end position="85"/>
    </location>
</feature>
<reference evidence="2 3" key="1">
    <citation type="submission" date="2020-04" db="EMBL/GenBank/DDBJ databases">
        <authorList>
            <person name="Wallbank WR R."/>
            <person name="Pardo Diaz C."/>
            <person name="Kozak K."/>
            <person name="Martin S."/>
            <person name="Jiggins C."/>
            <person name="Moest M."/>
            <person name="Warren A I."/>
            <person name="Byers J.R.P. K."/>
            <person name="Montejo-Kovacevich G."/>
            <person name="Yen C E."/>
        </authorList>
    </citation>
    <scope>NUCLEOTIDE SEQUENCE [LARGE SCALE GENOMIC DNA]</scope>
</reference>
<name>A0A8S1B8Q0_ARCPL</name>
<dbReference type="AlphaFoldDB" id="A0A8S1B8Q0"/>
<keyword evidence="3" id="KW-1185">Reference proteome</keyword>
<gene>
    <name evidence="2" type="ORF">APLA_LOCUS13948</name>
</gene>
<dbReference type="OrthoDB" id="10575321at2759"/>
<organism evidence="2 3">
    <name type="scientific">Arctia plantaginis</name>
    <name type="common">Wood tiger moth</name>
    <name type="synonym">Phalaena plantaginis</name>
    <dbReference type="NCBI Taxonomy" id="874455"/>
    <lineage>
        <taxon>Eukaryota</taxon>
        <taxon>Metazoa</taxon>
        <taxon>Ecdysozoa</taxon>
        <taxon>Arthropoda</taxon>
        <taxon>Hexapoda</taxon>
        <taxon>Insecta</taxon>
        <taxon>Pterygota</taxon>
        <taxon>Neoptera</taxon>
        <taxon>Endopterygota</taxon>
        <taxon>Lepidoptera</taxon>
        <taxon>Glossata</taxon>
        <taxon>Ditrysia</taxon>
        <taxon>Noctuoidea</taxon>
        <taxon>Erebidae</taxon>
        <taxon>Arctiinae</taxon>
        <taxon>Arctia</taxon>
    </lineage>
</organism>
<evidence type="ECO:0000313" key="2">
    <source>
        <dbReference type="EMBL" id="CAB3253221.1"/>
    </source>
</evidence>
<proteinExistence type="predicted"/>
<dbReference type="EMBL" id="CADEBC010000561">
    <property type="protein sequence ID" value="CAB3253221.1"/>
    <property type="molecule type" value="Genomic_DNA"/>
</dbReference>
<protein>
    <submittedName>
        <fullName evidence="2">Uncharacterized protein</fullName>
    </submittedName>
</protein>
<sequence>MNGWGNSRLLPIDSEGSARQAPPIGRRGAASGANTGAGRSGSFDLPPSPRRASVGPDNERTQTHNAPRALPSRLSARTGFVTTPE</sequence>
<dbReference type="Proteomes" id="UP000494106">
    <property type="component" value="Unassembled WGS sequence"/>
</dbReference>
<accession>A0A8S1B8Q0</accession>
<evidence type="ECO:0000256" key="1">
    <source>
        <dbReference type="SAM" id="MobiDB-lite"/>
    </source>
</evidence>
<comment type="caution">
    <text evidence="2">The sequence shown here is derived from an EMBL/GenBank/DDBJ whole genome shotgun (WGS) entry which is preliminary data.</text>
</comment>